<reference evidence="1 2" key="1">
    <citation type="journal article" date="2014" name="Genome Announc.">
        <title>Complete Genome Sequence of Mycoplasma bovoculi Strain M165/69T (ATCC 29104).</title>
        <authorList>
            <person name="Calcutt M.J."/>
            <person name="Foecking M.F."/>
        </authorList>
    </citation>
    <scope>NUCLEOTIDE SEQUENCE [LARGE SCALE GENOMIC DNA]</scope>
    <source>
        <strain evidence="1">M165/69</strain>
    </source>
</reference>
<protein>
    <recommendedName>
        <fullName evidence="3">dUTP diphosphatase</fullName>
    </recommendedName>
</protein>
<dbReference type="KEGG" id="mbc:MYB_00685"/>
<keyword evidence="2" id="KW-1185">Reference proteome</keyword>
<proteinExistence type="predicted"/>
<dbReference type="HOGENOM" id="CLU_105318_1_0_14"/>
<accession>W5USF3</accession>
<dbReference type="RefSeq" id="WP_022934947.1">
    <property type="nucleotide sequence ID" value="NZ_CP007154.1"/>
</dbReference>
<dbReference type="SUPFAM" id="SSF101386">
    <property type="entry name" value="all-alpha NTP pyrophosphatases"/>
    <property type="match status" value="1"/>
</dbReference>
<evidence type="ECO:0000313" key="1">
    <source>
        <dbReference type="EMBL" id="AHH45149.1"/>
    </source>
</evidence>
<sequence length="168" mass="19821">MNLKQIFLKQEQLDKSFSKYIKEKNNPGFSQDSNWEDQVIIAAIIEIAEFCNEIEAFKYWKQHKKNNHEKEIEEFADAIHFLASACLHFKVDSEIEEKVVASRDLNDQTKKVFSLATNMLNNKTAENLGELFSYFLGFAKLRGWTDEMIFNAYEQKHQININRIKNNY</sequence>
<dbReference type="OrthoDB" id="5506143at2"/>
<evidence type="ECO:0000313" key="2">
    <source>
        <dbReference type="Proteomes" id="UP000019229"/>
    </source>
</evidence>
<dbReference type="eggNOG" id="COG4508">
    <property type="taxonomic scope" value="Bacteria"/>
</dbReference>
<evidence type="ECO:0008006" key="3">
    <source>
        <dbReference type="Google" id="ProtNLM"/>
    </source>
</evidence>
<dbReference type="Gene3D" id="1.10.4010.10">
    <property type="entry name" value="Type II deoxyuridine triphosphatase"/>
    <property type="match status" value="1"/>
</dbReference>
<dbReference type="PIRSF" id="PIRSF030140">
    <property type="entry name" value="UCP030140"/>
    <property type="match status" value="1"/>
</dbReference>
<gene>
    <name evidence="1" type="ORF">MYB_00685</name>
</gene>
<dbReference type="PATRIC" id="fig|743966.3.peg.135"/>
<dbReference type="AlphaFoldDB" id="W5USF3"/>
<dbReference type="Proteomes" id="UP000019229">
    <property type="component" value="Chromosome"/>
</dbReference>
<dbReference type="InterPro" id="IPR014871">
    <property type="entry name" value="dUTPase/dCTP_pyrophosphatase"/>
</dbReference>
<dbReference type="Pfam" id="PF08761">
    <property type="entry name" value="dUTPase_2"/>
    <property type="match status" value="1"/>
</dbReference>
<dbReference type="STRING" id="743966.MYB_00685"/>
<name>W5USF3_9BACT</name>
<dbReference type="CDD" id="cd11527">
    <property type="entry name" value="NTP-PPase_dUTPase"/>
    <property type="match status" value="1"/>
</dbReference>
<dbReference type="InterPro" id="IPR016947">
    <property type="entry name" value="UCP030140"/>
</dbReference>
<organism evidence="1 2">
    <name type="scientific">Mesomycoplasma bovoculi M165/69</name>
    <dbReference type="NCBI Taxonomy" id="743966"/>
    <lineage>
        <taxon>Bacteria</taxon>
        <taxon>Bacillati</taxon>
        <taxon>Mycoplasmatota</taxon>
        <taxon>Mycoplasmoidales</taxon>
        <taxon>Metamycoplasmataceae</taxon>
        <taxon>Mesomycoplasma</taxon>
    </lineage>
</organism>
<dbReference type="EMBL" id="CP007154">
    <property type="protein sequence ID" value="AHH45149.1"/>
    <property type="molecule type" value="Genomic_DNA"/>
</dbReference>